<feature type="binding site" description="type 1 copper site" evidence="12">
    <location>
        <position position="270"/>
    </location>
    <ligand>
        <name>Cu cation</name>
        <dbReference type="ChEBI" id="CHEBI:23378"/>
        <label>1</label>
    </ligand>
</feature>
<accession>A0AAU7T7W7</accession>
<evidence type="ECO:0000256" key="2">
    <source>
        <dbReference type="ARBA" id="ARBA00001973"/>
    </source>
</evidence>
<evidence type="ECO:0000256" key="12">
    <source>
        <dbReference type="PIRSR" id="PIRSR601287-1"/>
    </source>
</evidence>
<dbReference type="CDD" id="cd04208">
    <property type="entry name" value="CuRO_2_CuNIR"/>
    <property type="match status" value="1"/>
</dbReference>
<evidence type="ECO:0000256" key="9">
    <source>
        <dbReference type="ARBA" id="ARBA00023002"/>
    </source>
</evidence>
<dbReference type="PRINTS" id="PR00695">
    <property type="entry name" value="CUNO2RDTASE"/>
</dbReference>
<keyword evidence="8" id="KW-0677">Repeat</keyword>
<reference evidence="14" key="1">
    <citation type="submission" date="2024-06" db="EMBL/GenBank/DDBJ databases">
        <title>Kribbella sp. strain HUAS MG21 genome sequences.</title>
        <authorList>
            <person name="Mo P."/>
        </authorList>
    </citation>
    <scope>NUCLEOTIDE SEQUENCE</scope>
    <source>
        <strain evidence="14">HUAS MG21</strain>
    </source>
</reference>
<evidence type="ECO:0000256" key="7">
    <source>
        <dbReference type="ARBA" id="ARBA00022723"/>
    </source>
</evidence>
<dbReference type="EC" id="1.7.2.1" evidence="5"/>
<dbReference type="GO" id="GO:0050421">
    <property type="term" value="F:nitrite reductase (NO-forming) activity"/>
    <property type="evidence" value="ECO:0007669"/>
    <property type="project" value="UniProtKB-EC"/>
</dbReference>
<comment type="subunit">
    <text evidence="4">Homotrimer.</text>
</comment>
<evidence type="ECO:0000256" key="11">
    <source>
        <dbReference type="ARBA" id="ARBA00049340"/>
    </source>
</evidence>
<feature type="binding site" description="type 1 copper site" evidence="12">
    <location>
        <position position="262"/>
    </location>
    <ligand>
        <name>Cu cation</name>
        <dbReference type="ChEBI" id="CHEBI:23378"/>
        <label>1</label>
    </ligand>
</feature>
<evidence type="ECO:0000256" key="3">
    <source>
        <dbReference type="ARBA" id="ARBA00010609"/>
    </source>
</evidence>
<keyword evidence="9" id="KW-0560">Oxidoreductase</keyword>
<feature type="domain" description="Plastocyanin-like" evidence="13">
    <location>
        <begin position="178"/>
        <end position="284"/>
    </location>
</feature>
<dbReference type="SUPFAM" id="SSF49503">
    <property type="entry name" value="Cupredoxins"/>
    <property type="match status" value="3"/>
</dbReference>
<dbReference type="EMBL" id="CP158165">
    <property type="protein sequence ID" value="XBV22936.1"/>
    <property type="molecule type" value="Genomic_DNA"/>
</dbReference>
<evidence type="ECO:0000256" key="4">
    <source>
        <dbReference type="ARBA" id="ARBA00011233"/>
    </source>
</evidence>
<feature type="binding site" description="type 1 copper site" evidence="12">
    <location>
        <position position="413"/>
    </location>
    <ligand>
        <name>Cu cation</name>
        <dbReference type="ChEBI" id="CHEBI:23378"/>
        <label>1</label>
    </ligand>
</feature>
<comment type="cofactor">
    <cofactor evidence="2 12">
        <name>Cu(2+)</name>
        <dbReference type="ChEBI" id="CHEBI:29036"/>
    </cofactor>
</comment>
<evidence type="ECO:0000256" key="5">
    <source>
        <dbReference type="ARBA" id="ARBA00011882"/>
    </source>
</evidence>
<dbReference type="PANTHER" id="PTHR11709:SF394">
    <property type="entry name" value="FI03373P-RELATED"/>
    <property type="match status" value="1"/>
</dbReference>
<evidence type="ECO:0000256" key="1">
    <source>
        <dbReference type="ARBA" id="ARBA00001960"/>
    </source>
</evidence>
<dbReference type="InterPro" id="IPR011707">
    <property type="entry name" value="Cu-oxidase-like_N"/>
</dbReference>
<dbReference type="InterPro" id="IPR001287">
    <property type="entry name" value="NO2-reductase_Cu"/>
</dbReference>
<gene>
    <name evidence="14" type="ORF">ABN611_30760</name>
</gene>
<protein>
    <recommendedName>
        <fullName evidence="6">Copper-containing nitrite reductase</fullName>
        <ecNumber evidence="5">1.7.2.1</ecNumber>
    </recommendedName>
</protein>
<evidence type="ECO:0000256" key="8">
    <source>
        <dbReference type="ARBA" id="ARBA00022737"/>
    </source>
</evidence>
<keyword evidence="10 12" id="KW-0186">Copper</keyword>
<dbReference type="CDD" id="cd11020">
    <property type="entry name" value="CuRO_1_CuNIR"/>
    <property type="match status" value="1"/>
</dbReference>
<feature type="binding site" description="type 1 copper site" evidence="12">
    <location>
        <position position="227"/>
    </location>
    <ligand>
        <name>Cu cation</name>
        <dbReference type="ChEBI" id="CHEBI:23378"/>
        <label>1</label>
    </ligand>
</feature>
<comment type="similarity">
    <text evidence="3">Belongs to the multicopper oxidase family.</text>
</comment>
<dbReference type="InterPro" id="IPR008972">
    <property type="entry name" value="Cupredoxin"/>
</dbReference>
<dbReference type="GO" id="GO:0005507">
    <property type="term" value="F:copper ion binding"/>
    <property type="evidence" value="ECO:0007669"/>
    <property type="project" value="InterPro"/>
</dbReference>
<comment type="cofactor">
    <cofactor evidence="1 12">
        <name>Cu(+)</name>
        <dbReference type="ChEBI" id="CHEBI:49552"/>
    </cofactor>
</comment>
<dbReference type="Pfam" id="PF07732">
    <property type="entry name" value="Cu-oxidase_3"/>
    <property type="match status" value="1"/>
</dbReference>
<dbReference type="InterPro" id="IPR045087">
    <property type="entry name" value="Cu-oxidase_fam"/>
</dbReference>
<dbReference type="RefSeq" id="WP_350275775.1">
    <property type="nucleotide sequence ID" value="NZ_CP158165.1"/>
</dbReference>
<organism evidence="14">
    <name type="scientific">Kribbella sp. HUAS MG21</name>
    <dbReference type="NCBI Taxonomy" id="3160966"/>
    <lineage>
        <taxon>Bacteria</taxon>
        <taxon>Bacillati</taxon>
        <taxon>Actinomycetota</taxon>
        <taxon>Actinomycetes</taxon>
        <taxon>Propionibacteriales</taxon>
        <taxon>Kribbellaceae</taxon>
        <taxon>Kribbella</taxon>
    </lineage>
</organism>
<comment type="catalytic activity">
    <reaction evidence="11">
        <text>nitric oxide + Fe(III)-[cytochrome c] + H2O = Fe(II)-[cytochrome c] + nitrite + 2 H(+)</text>
        <dbReference type="Rhea" id="RHEA:15233"/>
        <dbReference type="Rhea" id="RHEA-COMP:10350"/>
        <dbReference type="Rhea" id="RHEA-COMP:14399"/>
        <dbReference type="ChEBI" id="CHEBI:15377"/>
        <dbReference type="ChEBI" id="CHEBI:15378"/>
        <dbReference type="ChEBI" id="CHEBI:16301"/>
        <dbReference type="ChEBI" id="CHEBI:16480"/>
        <dbReference type="ChEBI" id="CHEBI:29033"/>
        <dbReference type="ChEBI" id="CHEBI:29034"/>
        <dbReference type="EC" id="1.7.2.1"/>
    </reaction>
</comment>
<name>A0AAU7T7W7_9ACTN</name>
<feature type="binding site" description="type 1 copper site" evidence="12">
    <location>
        <position position="222"/>
    </location>
    <ligand>
        <name>Cu cation</name>
        <dbReference type="ChEBI" id="CHEBI:23378"/>
        <label>1</label>
    </ligand>
</feature>
<dbReference type="Gene3D" id="2.60.40.420">
    <property type="entry name" value="Cupredoxins - blue copper proteins"/>
    <property type="match status" value="3"/>
</dbReference>
<proteinExistence type="inferred from homology"/>
<keyword evidence="7 12" id="KW-0479">Metal-binding</keyword>
<dbReference type="PANTHER" id="PTHR11709">
    <property type="entry name" value="MULTI-COPPER OXIDASE"/>
    <property type="match status" value="1"/>
</dbReference>
<feature type="binding site" description="type 1 copper site" evidence="12">
    <location>
        <position position="261"/>
    </location>
    <ligand>
        <name>Cu cation</name>
        <dbReference type="ChEBI" id="CHEBI:23378"/>
        <label>1</label>
    </ligand>
</feature>
<evidence type="ECO:0000256" key="10">
    <source>
        <dbReference type="ARBA" id="ARBA00023008"/>
    </source>
</evidence>
<dbReference type="AlphaFoldDB" id="A0AAU7T7W7"/>
<evidence type="ECO:0000259" key="13">
    <source>
        <dbReference type="Pfam" id="PF07732"/>
    </source>
</evidence>
<evidence type="ECO:0000256" key="6">
    <source>
        <dbReference type="ARBA" id="ARBA00017290"/>
    </source>
</evidence>
<evidence type="ECO:0000313" key="14">
    <source>
        <dbReference type="EMBL" id="XBV22936.1"/>
    </source>
</evidence>
<sequence length="430" mass="45212">MAVLAGAVVEQAGSGGTQSQGIAAGVAPTGHATVVRVSAAGMRFHPDVVSVPAGDRLIIELTNTDPDTVHDLVLDDGQGSGRLRPGTSTRLDAGVVGRDVSGWCSVIGHHRMGMTLTIRALGGRAAPLPAAAAGAAGHDHSTVGTSSTPGPGFTAYDPVLPPVEPGSVHRRTLRLREVEREVAPGVRQKLWTYNGTMPGPTLHGRVGDRFEITLVNDSQLGHSIDFHAGVRAPDQAMRTIPPGGRLVYRFTATRAGIWMYHCSTMPMSAHIANGLFGAVVIDPPGLTPVGESYVLVQSELYLGGNGGEVDTDKLAAERPDLVVFNGYADQYDHRPLRVRAGERVRIWILDAGPNRSSAFHVVGGQFGTTYAEGAWLLRAGSSGGSQTLALGPSQGGFVELTIPEPGRYSFVSHQMIDAERGAHGTIEVTR</sequence>